<feature type="transmembrane region" description="Helical" evidence="10">
    <location>
        <begin position="204"/>
        <end position="228"/>
    </location>
</feature>
<evidence type="ECO:0000256" key="13">
    <source>
        <dbReference type="RuleBase" id="RU004349"/>
    </source>
</evidence>
<dbReference type="InterPro" id="IPR002208">
    <property type="entry name" value="SecY/SEC61-alpha"/>
</dbReference>
<evidence type="ECO:0000313" key="15">
    <source>
        <dbReference type="Proteomes" id="UP000095594"/>
    </source>
</evidence>
<feature type="transmembrane region" description="Helical" evidence="10">
    <location>
        <begin position="18"/>
        <end position="36"/>
    </location>
</feature>
<feature type="transmembrane region" description="Helical" evidence="10">
    <location>
        <begin position="305"/>
        <end position="323"/>
    </location>
</feature>
<feature type="transmembrane region" description="Helical" evidence="10">
    <location>
        <begin position="390"/>
        <end position="408"/>
    </location>
</feature>
<reference evidence="14 15" key="1">
    <citation type="submission" date="2015-09" db="EMBL/GenBank/DDBJ databases">
        <authorList>
            <consortium name="Pathogen Informatics"/>
        </authorList>
    </citation>
    <scope>NUCLEOTIDE SEQUENCE [LARGE SCALE GENOMIC DNA]</scope>
    <source>
        <strain evidence="14 15">2789STDY5834856</strain>
    </source>
</reference>
<evidence type="ECO:0000313" key="14">
    <source>
        <dbReference type="EMBL" id="CUO87673.1"/>
    </source>
</evidence>
<dbReference type="NCBIfam" id="TIGR00967">
    <property type="entry name" value="3a0501s007"/>
    <property type="match status" value="1"/>
</dbReference>
<feature type="transmembrane region" description="Helical" evidence="10">
    <location>
        <begin position="176"/>
        <end position="198"/>
    </location>
</feature>
<feature type="transmembrane region" description="Helical" evidence="10">
    <location>
        <begin position="147"/>
        <end position="164"/>
    </location>
</feature>
<dbReference type="InterPro" id="IPR030659">
    <property type="entry name" value="SecY_CS"/>
</dbReference>
<dbReference type="Proteomes" id="UP000095594">
    <property type="component" value="Unassembled WGS sequence"/>
</dbReference>
<evidence type="ECO:0000256" key="11">
    <source>
        <dbReference type="RuleBase" id="RU000537"/>
    </source>
</evidence>
<evidence type="ECO:0000256" key="3">
    <source>
        <dbReference type="ARBA" id="ARBA00022448"/>
    </source>
</evidence>
<dbReference type="EMBL" id="CYZX01000018">
    <property type="protein sequence ID" value="CUO87673.1"/>
    <property type="molecule type" value="Genomic_DNA"/>
</dbReference>
<dbReference type="FunFam" id="1.10.3370.10:FF:000001">
    <property type="entry name" value="Preprotein translocase subunit SecY"/>
    <property type="match status" value="1"/>
</dbReference>
<comment type="similarity">
    <text evidence="2 10 13">Belongs to the SecY/SEC61-alpha family.</text>
</comment>
<feature type="transmembrane region" description="Helical" evidence="10">
    <location>
        <begin position="363"/>
        <end position="384"/>
    </location>
</feature>
<dbReference type="AlphaFoldDB" id="A0A174IK33"/>
<dbReference type="OrthoDB" id="9809248at2"/>
<dbReference type="PIRSF" id="PIRSF004557">
    <property type="entry name" value="SecY"/>
    <property type="match status" value="1"/>
</dbReference>
<dbReference type="HAMAP" id="MF_01465">
    <property type="entry name" value="SecY"/>
    <property type="match status" value="1"/>
</dbReference>
<dbReference type="PROSITE" id="PS00756">
    <property type="entry name" value="SECY_2"/>
    <property type="match status" value="1"/>
</dbReference>
<dbReference type="Pfam" id="PF00344">
    <property type="entry name" value="SecY"/>
    <property type="match status" value="1"/>
</dbReference>
<dbReference type="InterPro" id="IPR026593">
    <property type="entry name" value="SecY"/>
</dbReference>
<dbReference type="GO" id="GO:0005886">
    <property type="term" value="C:plasma membrane"/>
    <property type="evidence" value="ECO:0007669"/>
    <property type="project" value="UniProtKB-SubCell"/>
</dbReference>
<comment type="caution">
    <text evidence="10">Lacks conserved residue(s) required for the propagation of feature annotation.</text>
</comment>
<proteinExistence type="inferred from homology"/>
<accession>A0A174IK33</accession>
<evidence type="ECO:0000256" key="9">
    <source>
        <dbReference type="ARBA" id="ARBA00039733"/>
    </source>
</evidence>
<keyword evidence="8 10" id="KW-0472">Membrane</keyword>
<feature type="transmembrane region" description="Helical" evidence="10">
    <location>
        <begin position="112"/>
        <end position="132"/>
    </location>
</feature>
<keyword evidence="5 10" id="KW-0653">Protein transport</keyword>
<name>A0A174IK33_9CLOT</name>
<feature type="transmembrane region" description="Helical" evidence="10">
    <location>
        <begin position="254"/>
        <end position="275"/>
    </location>
</feature>
<evidence type="ECO:0000256" key="8">
    <source>
        <dbReference type="ARBA" id="ARBA00023136"/>
    </source>
</evidence>
<protein>
    <recommendedName>
        <fullName evidence="9 10">Protein translocase subunit SecY</fullName>
    </recommendedName>
</protein>
<sequence length="425" mass="46613">MLSTLRNAWKVPELRKKFLWTIFLVAIFRIGIHIPVPGIDTSYLTQVTESGGLLSFYNLISGGALKNFSIFALAVSPYINASIIVQLLTIAIPSLEQLSKEGEEGRKKIQSITRYLSIGIGFVLAMGIFTMISSQGAATGLNTAEKAVVLISLVVGSTFCMWLGDQITQRGFGNGVSILIFVNIVSQLPMTLMSLFTLKEAGQVGIVEITIFLVAVVALLAISIFFSLAERRVPVQYAGKAVGSKVMKGQSTHIPLSIIGSAVIAIIFAMSVMMFPETIANFFPGKSWSTWILHSPYSIFNKETWMYPVFYAAFTIFFTWFYTQITFKPDEMAENLHKSAGFIPGVRPGAPTEKYFEKLLTKVSLIGGVFAAVLAVLPTIVNNYTAFKGIQFGGTSVLILIGVGLDFSRQLDSQLVMRHYQGFLK</sequence>
<dbReference type="GO" id="GO:0043952">
    <property type="term" value="P:protein transport by the Sec complex"/>
    <property type="evidence" value="ECO:0007669"/>
    <property type="project" value="UniProtKB-UniRule"/>
</dbReference>
<evidence type="ECO:0000256" key="2">
    <source>
        <dbReference type="ARBA" id="ARBA00005751"/>
    </source>
</evidence>
<keyword evidence="6 10" id="KW-1133">Transmembrane helix</keyword>
<dbReference type="InterPro" id="IPR023201">
    <property type="entry name" value="SecY_dom_sf"/>
</dbReference>
<keyword evidence="10" id="KW-1003">Cell membrane</keyword>
<organism evidence="14 15">
    <name type="scientific">Clostridium disporicum</name>
    <dbReference type="NCBI Taxonomy" id="84024"/>
    <lineage>
        <taxon>Bacteria</taxon>
        <taxon>Bacillati</taxon>
        <taxon>Bacillota</taxon>
        <taxon>Clostridia</taxon>
        <taxon>Eubacteriales</taxon>
        <taxon>Clostridiaceae</taxon>
        <taxon>Clostridium</taxon>
    </lineage>
</organism>
<gene>
    <name evidence="10 14" type="primary">secY</name>
    <name evidence="14" type="ORF">ERS852471_02513</name>
</gene>
<evidence type="ECO:0000256" key="5">
    <source>
        <dbReference type="ARBA" id="ARBA00022927"/>
    </source>
</evidence>
<dbReference type="PRINTS" id="PR00303">
    <property type="entry name" value="SECYTRNLCASE"/>
</dbReference>
<keyword evidence="3 10" id="KW-0813">Transport</keyword>
<dbReference type="GO" id="GO:0065002">
    <property type="term" value="P:intracellular protein transmembrane transport"/>
    <property type="evidence" value="ECO:0007669"/>
    <property type="project" value="UniProtKB-UniRule"/>
</dbReference>
<evidence type="ECO:0000256" key="7">
    <source>
        <dbReference type="ARBA" id="ARBA00023010"/>
    </source>
</evidence>
<dbReference type="Gene3D" id="1.10.3370.10">
    <property type="entry name" value="SecY subunit domain"/>
    <property type="match status" value="1"/>
</dbReference>
<dbReference type="PROSITE" id="PS00755">
    <property type="entry name" value="SECY_1"/>
    <property type="match status" value="1"/>
</dbReference>
<evidence type="ECO:0000256" key="6">
    <source>
        <dbReference type="ARBA" id="ARBA00022989"/>
    </source>
</evidence>
<dbReference type="GO" id="GO:0006605">
    <property type="term" value="P:protein targeting"/>
    <property type="evidence" value="ECO:0007669"/>
    <property type="project" value="UniProtKB-UniRule"/>
</dbReference>
<evidence type="ECO:0000256" key="1">
    <source>
        <dbReference type="ARBA" id="ARBA00004141"/>
    </source>
</evidence>
<evidence type="ECO:0000256" key="10">
    <source>
        <dbReference type="HAMAP-Rule" id="MF_01465"/>
    </source>
</evidence>
<keyword evidence="4 10" id="KW-0812">Transmembrane</keyword>
<evidence type="ECO:0000256" key="12">
    <source>
        <dbReference type="RuleBase" id="RU003484"/>
    </source>
</evidence>
<dbReference type="SUPFAM" id="SSF103491">
    <property type="entry name" value="Preprotein translocase SecY subunit"/>
    <property type="match status" value="1"/>
</dbReference>
<comment type="function">
    <text evidence="10 11">The central subunit of the protein translocation channel SecYEG. Consists of two halves formed by TMs 1-5 and 6-10. These two domains form a lateral gate at the front which open onto the bilayer between TMs 2 and 7, and are clamped together by SecE at the back. The channel is closed by both a pore ring composed of hydrophobic SecY resides and a short helix (helix 2A) on the extracellular side of the membrane which forms a plug. The plug probably moves laterally to allow the channel to open. The ring and the pore may move independently.</text>
</comment>
<comment type="subcellular location">
    <subcellularLocation>
        <location evidence="10">Cell membrane</location>
        <topology evidence="10">Multi-pass membrane protein</topology>
    </subcellularLocation>
    <subcellularLocation>
        <location evidence="1 12">Membrane</location>
        <topology evidence="1 12">Multi-pass membrane protein</topology>
    </subcellularLocation>
</comment>
<keyword evidence="7 10" id="KW-0811">Translocation</keyword>
<dbReference type="PANTHER" id="PTHR10906">
    <property type="entry name" value="SECY/SEC61-ALPHA FAMILY MEMBER"/>
    <property type="match status" value="1"/>
</dbReference>
<evidence type="ECO:0000256" key="4">
    <source>
        <dbReference type="ARBA" id="ARBA00022692"/>
    </source>
</evidence>
<comment type="subunit">
    <text evidence="10">Component of the Sec protein translocase complex. Heterotrimer consisting of SecY, SecE and SecG subunits. The heterotrimers can form oligomers, although 1 heterotrimer is thought to be able to translocate proteins. Interacts with the ribosome. Interacts with SecDF, and other proteins may be involved. Interacts with SecA.</text>
</comment>
<dbReference type="RefSeq" id="WP_055267052.1">
    <property type="nucleotide sequence ID" value="NZ_CABIXQ010000018.1"/>
</dbReference>